<gene>
    <name evidence="4" type="ORF">BLS_010138</name>
    <name evidence="6" type="ORF">EG327_006572</name>
    <name evidence="5" type="ORF">EG328_001996</name>
</gene>
<dbReference type="Gene3D" id="3.40.50.720">
    <property type="entry name" value="NAD(P)-binding Rossmann-like Domain"/>
    <property type="match status" value="1"/>
</dbReference>
<evidence type="ECO:0000313" key="8">
    <source>
        <dbReference type="Proteomes" id="UP000490939"/>
    </source>
</evidence>
<evidence type="ECO:0000313" key="6">
    <source>
        <dbReference type="EMBL" id="KAE9980410.1"/>
    </source>
</evidence>
<name>A0A8H3YZW6_VENIN</name>
<dbReference type="Proteomes" id="UP000433883">
    <property type="component" value="Unassembled WGS sequence"/>
</dbReference>
<dbReference type="EMBL" id="WNWS01000151">
    <property type="protein sequence ID" value="KAE9977559.1"/>
    <property type="molecule type" value="Genomic_DNA"/>
</dbReference>
<protein>
    <recommendedName>
        <fullName evidence="9">NAD(P)-binding protein</fullName>
    </recommendedName>
</protein>
<dbReference type="EMBL" id="WNWR01000388">
    <property type="protein sequence ID" value="KAE9980410.1"/>
    <property type="molecule type" value="Genomic_DNA"/>
</dbReference>
<reference evidence="6 8" key="1">
    <citation type="submission" date="2019-07" db="EMBL/GenBank/DDBJ databases">
        <title>Venturia inaequalis Genome Resource.</title>
        <authorList>
            <person name="Lichtner F.J."/>
        </authorList>
    </citation>
    <scope>NUCLEOTIDE SEQUENCE [LARGE SCALE GENOMIC DNA]</scope>
    <source>
        <strain evidence="5 7">120213</strain>
        <strain evidence="4">Bline_iso_100314</strain>
        <strain evidence="6 8">DMI_063113</strain>
    </source>
</reference>
<dbReference type="AlphaFoldDB" id="A0A8H3YZW6"/>
<evidence type="ECO:0000256" key="2">
    <source>
        <dbReference type="ARBA" id="ARBA00023002"/>
    </source>
</evidence>
<dbReference type="GO" id="GO:0016491">
    <property type="term" value="F:oxidoreductase activity"/>
    <property type="evidence" value="ECO:0007669"/>
    <property type="project" value="UniProtKB-KW"/>
</dbReference>
<keyword evidence="2" id="KW-0560">Oxidoreductase</keyword>
<dbReference type="EMBL" id="WNWQ01000989">
    <property type="protein sequence ID" value="KAE9962673.1"/>
    <property type="molecule type" value="Genomic_DNA"/>
</dbReference>
<dbReference type="SUPFAM" id="SSF51735">
    <property type="entry name" value="NAD(P)-binding Rossmann-fold domains"/>
    <property type="match status" value="1"/>
</dbReference>
<dbReference type="PRINTS" id="PR00080">
    <property type="entry name" value="SDRFAMILY"/>
</dbReference>
<evidence type="ECO:0000256" key="1">
    <source>
        <dbReference type="ARBA" id="ARBA00006484"/>
    </source>
</evidence>
<comment type="caution">
    <text evidence="6">The sequence shown here is derived from an EMBL/GenBank/DDBJ whole genome shotgun (WGS) entry which is preliminary data.</text>
</comment>
<evidence type="ECO:0000313" key="7">
    <source>
        <dbReference type="Proteomes" id="UP000447873"/>
    </source>
</evidence>
<keyword evidence="8" id="KW-1185">Reference proteome</keyword>
<evidence type="ECO:0008006" key="9">
    <source>
        <dbReference type="Google" id="ProtNLM"/>
    </source>
</evidence>
<dbReference type="PRINTS" id="PR00081">
    <property type="entry name" value="GDHRDH"/>
</dbReference>
<dbReference type="Pfam" id="PF00106">
    <property type="entry name" value="adh_short"/>
    <property type="match status" value="1"/>
</dbReference>
<dbReference type="PANTHER" id="PTHR24320">
    <property type="entry name" value="RETINOL DEHYDROGENASE"/>
    <property type="match status" value="1"/>
</dbReference>
<dbReference type="InterPro" id="IPR036291">
    <property type="entry name" value="NAD(P)-bd_dom_sf"/>
</dbReference>
<dbReference type="PANTHER" id="PTHR24320:SF283">
    <property type="entry name" value="RETINOL DEHYDROGENASE 11"/>
    <property type="match status" value="1"/>
</dbReference>
<comment type="similarity">
    <text evidence="1 3">Belongs to the short-chain dehydrogenases/reductases (SDR) family.</text>
</comment>
<evidence type="ECO:0000313" key="5">
    <source>
        <dbReference type="EMBL" id="KAE9977559.1"/>
    </source>
</evidence>
<evidence type="ECO:0000313" key="4">
    <source>
        <dbReference type="EMBL" id="KAE9962673.1"/>
    </source>
</evidence>
<evidence type="ECO:0000256" key="3">
    <source>
        <dbReference type="RuleBase" id="RU000363"/>
    </source>
</evidence>
<dbReference type="Proteomes" id="UP000447873">
    <property type="component" value="Unassembled WGS sequence"/>
</dbReference>
<organism evidence="6 8">
    <name type="scientific">Venturia inaequalis</name>
    <name type="common">Apple scab fungus</name>
    <dbReference type="NCBI Taxonomy" id="5025"/>
    <lineage>
        <taxon>Eukaryota</taxon>
        <taxon>Fungi</taxon>
        <taxon>Dikarya</taxon>
        <taxon>Ascomycota</taxon>
        <taxon>Pezizomycotina</taxon>
        <taxon>Dothideomycetes</taxon>
        <taxon>Pleosporomycetidae</taxon>
        <taxon>Venturiales</taxon>
        <taxon>Venturiaceae</taxon>
        <taxon>Venturia</taxon>
    </lineage>
</organism>
<dbReference type="Proteomes" id="UP000490939">
    <property type="component" value="Unassembled WGS sequence"/>
</dbReference>
<accession>A0A8H3YZW6</accession>
<sequence length="320" mass="34349">MSFPTPSFNSTAEELSAFYAPQIKDKVILTTGISPGSLGAHFVQTIAAHNPKLLILAARSPAKIQQTADAIAKAHPDVPTRNLVLDLGDLKQVWAAAKQVLAYGEDIDVLVNSAAVMACPYAETVDGLELQFGTNHIGHFLFTNAILTKILNVKGRVVNVSSAGHRFGGVRFDDISFNSGKSYNQWQSYGQAKSANMLFSVSLATRYASKGLTSFSLHPGSISTHLGRHLDAEAIAAIPALDKSLGNYEAVEGDEGMKTIPQGTSTYVFAAFDQGIAGENGAYLLNSRVATPKEIRHGATDKDLAERLWRLSNEIVGQEF</sequence>
<proteinExistence type="inferred from homology"/>
<dbReference type="InterPro" id="IPR002347">
    <property type="entry name" value="SDR_fam"/>
</dbReference>